<dbReference type="Gene3D" id="3.40.50.2000">
    <property type="entry name" value="Glycogen Phosphorylase B"/>
    <property type="match status" value="2"/>
</dbReference>
<dbReference type="PANTHER" id="PTHR12526:SF638">
    <property type="entry name" value="SPORE COAT PROTEIN SA"/>
    <property type="match status" value="1"/>
</dbReference>
<dbReference type="SUPFAM" id="SSF53756">
    <property type="entry name" value="UDP-Glycosyltransferase/glycogen phosphorylase"/>
    <property type="match status" value="1"/>
</dbReference>
<reference evidence="3 5" key="1">
    <citation type="submission" date="2019-04" db="EMBL/GenBank/DDBJ databases">
        <title>Complete genome sequence of Agrobacterium larrymoorei CFBP5473.</title>
        <authorList>
            <person name="Haryono M."/>
            <person name="Chou L."/>
            <person name="Lin Y.-C."/>
            <person name="Lai E.-M."/>
            <person name="Kuo C.-H."/>
        </authorList>
    </citation>
    <scope>NUCLEOTIDE SEQUENCE [LARGE SCALE GENOMIC DNA]</scope>
    <source>
        <strain evidence="3 5">CFBP5473</strain>
    </source>
</reference>
<dbReference type="Proteomes" id="UP000826513">
    <property type="component" value="Chromosome 2"/>
</dbReference>
<reference evidence="4 6" key="2">
    <citation type="submission" date="2021-03" db="EMBL/GenBank/DDBJ databases">
        <title>Rapid diversification of plasmids in a genus of pathogenic and nitrogen fixing bacteria.</title>
        <authorList>
            <person name="Weisberg A.J."/>
            <person name="Miller M."/>
            <person name="Ream W."/>
            <person name="Grunwald N.J."/>
            <person name="Chang J.H."/>
        </authorList>
    </citation>
    <scope>NUCLEOTIDE SEQUENCE [LARGE SCALE GENOMIC DNA]</scope>
    <source>
        <strain evidence="4 6">AF3.44</strain>
    </source>
</reference>
<accession>A0A4D7DTQ3</accession>
<name>A0A4D7DTQ3_9HYPH</name>
<evidence type="ECO:0000313" key="5">
    <source>
        <dbReference type="Proteomes" id="UP000298545"/>
    </source>
</evidence>
<dbReference type="STRING" id="1367849.GCA_000518585_01211"/>
<dbReference type="InterPro" id="IPR001296">
    <property type="entry name" value="Glyco_trans_1"/>
</dbReference>
<evidence type="ECO:0000313" key="3">
    <source>
        <dbReference type="EMBL" id="QCI99868.1"/>
    </source>
</evidence>
<dbReference type="Proteomes" id="UP000298545">
    <property type="component" value="Chromosome linear"/>
</dbReference>
<dbReference type="PANTHER" id="PTHR12526">
    <property type="entry name" value="GLYCOSYLTRANSFERASE"/>
    <property type="match status" value="1"/>
</dbReference>
<dbReference type="RefSeq" id="WP_027674079.1">
    <property type="nucleotide sequence ID" value="NZ_CP039692.1"/>
</dbReference>
<gene>
    <name evidence="3" type="ORF">CFBP5473_18070</name>
    <name evidence="4" type="ORF">J5285_20265</name>
</gene>
<dbReference type="Pfam" id="PF00534">
    <property type="entry name" value="Glycos_transf_1"/>
    <property type="match status" value="1"/>
</dbReference>
<dbReference type="Pfam" id="PF13579">
    <property type="entry name" value="Glyco_trans_4_4"/>
    <property type="match status" value="1"/>
</dbReference>
<sequence length="418" mass="46397">MKICIVSQTFAPQEEGGAEISARVGAIQLGKNHDVTVLALGKEGDPLVPPGETQLAGGIRVVRLAWNNSYLPGSRKPSANIIHRAQWHLRTALGAVCVEGLKAFLKREQFDLIYAQNSAYMQPALFQAAENVGTPVCLHLRDYALLCPKTSMFRRGDNCEKQCFDCSLLSKRMKTSGEGMTVIAVSHSLKKRFLQNGVLDKADWHVMHNRNTAQKCFDKSLLGRSKPATDTFTFGYLGNLTKEKGIRDLIDAFQALPNNRSARLIVAGRGRSSEEAYLRQVATQHNIDFRGFVAPQEVYRVADAVILPSLWHEPQSRILIEAPLHGIPIIGSARGGTPEIVEDQETGWCYDPAKPGTLARLMGMALEIGQKEWWRRRDELFPGIANFQGTAEQSGYYKNLERILVAAAHGEVRIKEYA</sequence>
<protein>
    <submittedName>
        <fullName evidence="3">Glycosyltransferase</fullName>
    </submittedName>
</protein>
<keyword evidence="6" id="KW-1185">Reference proteome</keyword>
<dbReference type="AlphaFoldDB" id="A0A4D7DTQ3"/>
<evidence type="ECO:0000259" key="2">
    <source>
        <dbReference type="Pfam" id="PF13579"/>
    </source>
</evidence>
<proteinExistence type="predicted"/>
<feature type="domain" description="Glycosyltransferase subfamily 4-like N-terminal" evidence="2">
    <location>
        <begin position="32"/>
        <end position="209"/>
    </location>
</feature>
<keyword evidence="3" id="KW-0808">Transferase</keyword>
<evidence type="ECO:0000259" key="1">
    <source>
        <dbReference type="Pfam" id="PF00534"/>
    </source>
</evidence>
<organism evidence="3 5">
    <name type="scientific">Agrobacterium larrymoorei</name>
    <dbReference type="NCBI Taxonomy" id="160699"/>
    <lineage>
        <taxon>Bacteria</taxon>
        <taxon>Pseudomonadati</taxon>
        <taxon>Pseudomonadota</taxon>
        <taxon>Alphaproteobacteria</taxon>
        <taxon>Hyphomicrobiales</taxon>
        <taxon>Rhizobiaceae</taxon>
        <taxon>Rhizobium/Agrobacterium group</taxon>
        <taxon>Agrobacterium</taxon>
    </lineage>
</organism>
<feature type="domain" description="Glycosyl transferase family 1" evidence="1">
    <location>
        <begin position="228"/>
        <end position="367"/>
    </location>
</feature>
<dbReference type="EMBL" id="CP072168">
    <property type="protein sequence ID" value="QYA09693.1"/>
    <property type="molecule type" value="Genomic_DNA"/>
</dbReference>
<dbReference type="OrthoDB" id="9807414at2"/>
<dbReference type="KEGG" id="alf:CFBP5473_18070"/>
<evidence type="ECO:0000313" key="6">
    <source>
        <dbReference type="Proteomes" id="UP000826513"/>
    </source>
</evidence>
<dbReference type="EMBL" id="CP039692">
    <property type="protein sequence ID" value="QCI99868.1"/>
    <property type="molecule type" value="Genomic_DNA"/>
</dbReference>
<dbReference type="InterPro" id="IPR028098">
    <property type="entry name" value="Glyco_trans_4-like_N"/>
</dbReference>
<evidence type="ECO:0000313" key="4">
    <source>
        <dbReference type="EMBL" id="QYA09693.1"/>
    </source>
</evidence>
<dbReference type="GO" id="GO:0016757">
    <property type="term" value="F:glycosyltransferase activity"/>
    <property type="evidence" value="ECO:0007669"/>
    <property type="project" value="InterPro"/>
</dbReference>